<reference evidence="2" key="1">
    <citation type="submission" date="2021-06" db="EMBL/GenBank/DDBJ databases">
        <authorList>
            <person name="Kallberg Y."/>
            <person name="Tangrot J."/>
            <person name="Rosling A."/>
        </authorList>
    </citation>
    <scope>NUCLEOTIDE SEQUENCE</scope>
    <source>
        <strain evidence="2">MA453B</strain>
    </source>
</reference>
<gene>
    <name evidence="2" type="ORF">DERYTH_LOCUS16393</name>
</gene>
<sequence length="65" mass="7545">MISRKTSEAVNERTALAVKNHDTNEKEKLLEWMASNNKIPQRKSITKPENIKKKKSLNKRKKAVL</sequence>
<dbReference type="Proteomes" id="UP000789405">
    <property type="component" value="Unassembled WGS sequence"/>
</dbReference>
<protein>
    <submittedName>
        <fullName evidence="2">8527_t:CDS:1</fullName>
    </submittedName>
</protein>
<evidence type="ECO:0000313" key="3">
    <source>
        <dbReference type="Proteomes" id="UP000789405"/>
    </source>
</evidence>
<keyword evidence="3" id="KW-1185">Reference proteome</keyword>
<comment type="caution">
    <text evidence="2">The sequence shown here is derived from an EMBL/GenBank/DDBJ whole genome shotgun (WGS) entry which is preliminary data.</text>
</comment>
<feature type="region of interest" description="Disordered" evidence="1">
    <location>
        <begin position="34"/>
        <end position="65"/>
    </location>
</feature>
<feature type="non-terminal residue" evidence="2">
    <location>
        <position position="65"/>
    </location>
</feature>
<organism evidence="2 3">
    <name type="scientific">Dentiscutata erythropus</name>
    <dbReference type="NCBI Taxonomy" id="1348616"/>
    <lineage>
        <taxon>Eukaryota</taxon>
        <taxon>Fungi</taxon>
        <taxon>Fungi incertae sedis</taxon>
        <taxon>Mucoromycota</taxon>
        <taxon>Glomeromycotina</taxon>
        <taxon>Glomeromycetes</taxon>
        <taxon>Diversisporales</taxon>
        <taxon>Gigasporaceae</taxon>
        <taxon>Dentiscutata</taxon>
    </lineage>
</organism>
<feature type="compositionally biased region" description="Basic residues" evidence="1">
    <location>
        <begin position="52"/>
        <end position="65"/>
    </location>
</feature>
<accession>A0A9N9IQG0</accession>
<evidence type="ECO:0000313" key="2">
    <source>
        <dbReference type="EMBL" id="CAG8745469.1"/>
    </source>
</evidence>
<name>A0A9N9IQG0_9GLOM</name>
<evidence type="ECO:0000256" key="1">
    <source>
        <dbReference type="SAM" id="MobiDB-lite"/>
    </source>
</evidence>
<dbReference type="EMBL" id="CAJVPY010014252">
    <property type="protein sequence ID" value="CAG8745469.1"/>
    <property type="molecule type" value="Genomic_DNA"/>
</dbReference>
<dbReference type="AlphaFoldDB" id="A0A9N9IQG0"/>
<proteinExistence type="predicted"/>